<organism evidence="1 2">
    <name type="scientific">Gossypium arboreum</name>
    <name type="common">Tree cotton</name>
    <name type="synonym">Gossypium nanking</name>
    <dbReference type="NCBI Taxonomy" id="29729"/>
    <lineage>
        <taxon>Eukaryota</taxon>
        <taxon>Viridiplantae</taxon>
        <taxon>Streptophyta</taxon>
        <taxon>Embryophyta</taxon>
        <taxon>Tracheophyta</taxon>
        <taxon>Spermatophyta</taxon>
        <taxon>Magnoliopsida</taxon>
        <taxon>eudicotyledons</taxon>
        <taxon>Gunneridae</taxon>
        <taxon>Pentapetalae</taxon>
        <taxon>rosids</taxon>
        <taxon>malvids</taxon>
        <taxon>Malvales</taxon>
        <taxon>Malvaceae</taxon>
        <taxon>Malvoideae</taxon>
        <taxon>Gossypium</taxon>
    </lineage>
</organism>
<dbReference type="Proteomes" id="UP001358586">
    <property type="component" value="Chromosome 2"/>
</dbReference>
<reference evidence="1 2" key="1">
    <citation type="submission" date="2023-03" db="EMBL/GenBank/DDBJ databases">
        <title>WGS of Gossypium arboreum.</title>
        <authorList>
            <person name="Yu D."/>
        </authorList>
    </citation>
    <scope>NUCLEOTIDE SEQUENCE [LARGE SCALE GENOMIC DNA]</scope>
    <source>
        <tissue evidence="1">Leaf</tissue>
    </source>
</reference>
<dbReference type="EMBL" id="JARKNE010000002">
    <property type="protein sequence ID" value="KAK5841945.1"/>
    <property type="molecule type" value="Genomic_DNA"/>
</dbReference>
<evidence type="ECO:0000313" key="1">
    <source>
        <dbReference type="EMBL" id="KAK5841945.1"/>
    </source>
</evidence>
<evidence type="ECO:0000313" key="2">
    <source>
        <dbReference type="Proteomes" id="UP001358586"/>
    </source>
</evidence>
<comment type="caution">
    <text evidence="1">The sequence shown here is derived from an EMBL/GenBank/DDBJ whole genome shotgun (WGS) entry which is preliminary data.</text>
</comment>
<name>A0ABR0QRJ9_GOSAR</name>
<gene>
    <name evidence="1" type="ORF">PVK06_004271</name>
</gene>
<keyword evidence="2" id="KW-1185">Reference proteome</keyword>
<protein>
    <submittedName>
        <fullName evidence="1">Uncharacterized protein</fullName>
    </submittedName>
</protein>
<accession>A0ABR0QRJ9</accession>
<proteinExistence type="predicted"/>
<sequence length="157" mass="18086">MIEVGVLHNKLRYYRIFAINYVVNIWPTLEESVSHTFRDCMFIKSVLQGVEIDVSPNIQGQSWKTWCMLSSVSGIIFRDNEEYILATCTYPNSFVADATTTKARACLQAVMVVEESMNRSVYTIVEEGKQWASSRILIEEVPPRAKAMVEEHRRFLI</sequence>